<sequence>MSTKNDIRVVNNGLKEFKFPPVWRDKSKIKVLFASFHPRHFNIEEYDAKLIFWMDLIRQYCTYLGKANFSLRELQLQFMRGEQIPACLDVVMAEMAQQKQIRLRTEYESDPLNTWRAWIVNSFVKRPLWHSWQKLKYSILARDVIAESFVEWIHLDVLRTICSEVEEKVLSKNRGKLLHLEAFKKLCNTYQMRIHEEFLDLCLLTLQARRQVALHYKIERQTSYVHLIKIPADESASLNISEADLAMHNLEMTQASLVQQLESLEDEIKVNDDKARHYVKENKRQLAKTYLRKRRLLEKNYERRSIALHNIETLLSNVDDAQNNGVVLDAYKIGAKALQTVLSNSGLKYDNVDEVLADVRDTLDQHREIQDVMSSSTAEVAASHDEEELEIELSSLMGGNDTAKPLNLYNNNNKTEIVIEDDQLIAMLDDLEVEDGTLSQISQKTLESL</sequence>
<accession>A0A6J1L5J8</accession>
<dbReference type="GO" id="GO:0005771">
    <property type="term" value="C:multivesicular body"/>
    <property type="evidence" value="ECO:0007669"/>
    <property type="project" value="TreeGrafter"/>
</dbReference>
<dbReference type="GO" id="GO:0032511">
    <property type="term" value="P:late endosome to vacuole transport via multivesicular body sorting pathway"/>
    <property type="evidence" value="ECO:0007669"/>
    <property type="project" value="TreeGrafter"/>
</dbReference>
<proteinExistence type="inferred from homology"/>
<name>A0A6J1L5J8_DROHY</name>
<evidence type="ECO:0000313" key="3">
    <source>
        <dbReference type="RefSeq" id="XP_023160114.1"/>
    </source>
</evidence>
<dbReference type="Gene3D" id="6.10.140.1230">
    <property type="match status" value="1"/>
</dbReference>
<dbReference type="GeneID" id="111592258"/>
<dbReference type="OrthoDB" id="10250120at2759"/>
<evidence type="ECO:0000313" key="2">
    <source>
        <dbReference type="Proteomes" id="UP000504633"/>
    </source>
</evidence>
<dbReference type="Pfam" id="PF03357">
    <property type="entry name" value="Snf7"/>
    <property type="match status" value="1"/>
</dbReference>
<reference evidence="3" key="1">
    <citation type="submission" date="2025-08" db="UniProtKB">
        <authorList>
            <consortium name="RefSeq"/>
        </authorList>
    </citation>
    <scope>IDENTIFICATION</scope>
    <source>
        <strain evidence="3">15085-1641.00</strain>
        <tissue evidence="3">Whole body</tissue>
    </source>
</reference>
<dbReference type="PANTHER" id="PTHR22761:SF96">
    <property type="entry name" value="BCDNA.GH08385"/>
    <property type="match status" value="1"/>
</dbReference>
<dbReference type="RefSeq" id="XP_023160114.1">
    <property type="nucleotide sequence ID" value="XM_023304346.2"/>
</dbReference>
<gene>
    <name evidence="3" type="primary">LOC111592258</name>
</gene>
<dbReference type="KEGG" id="dhe:111592258"/>
<dbReference type="Proteomes" id="UP000504633">
    <property type="component" value="Unplaced"/>
</dbReference>
<keyword evidence="2" id="KW-1185">Reference proteome</keyword>
<dbReference type="AlphaFoldDB" id="A0A6J1L5J8"/>
<dbReference type="Pfam" id="PF25880">
    <property type="entry name" value="WHD_CHMP7_1st"/>
    <property type="match status" value="1"/>
</dbReference>
<dbReference type="OMA" id="LQLQFMR"/>
<dbReference type="GO" id="GO:0006900">
    <property type="term" value="P:vesicle budding from membrane"/>
    <property type="evidence" value="ECO:0007669"/>
    <property type="project" value="TreeGrafter"/>
</dbReference>
<dbReference type="PANTHER" id="PTHR22761">
    <property type="entry name" value="CHARGED MULTIVESICULAR BODY PROTEIN"/>
    <property type="match status" value="1"/>
</dbReference>
<organism evidence="2 3">
    <name type="scientific">Drosophila hydei</name>
    <name type="common">Fruit fly</name>
    <dbReference type="NCBI Taxonomy" id="7224"/>
    <lineage>
        <taxon>Eukaryota</taxon>
        <taxon>Metazoa</taxon>
        <taxon>Ecdysozoa</taxon>
        <taxon>Arthropoda</taxon>
        <taxon>Hexapoda</taxon>
        <taxon>Insecta</taxon>
        <taxon>Pterygota</taxon>
        <taxon>Neoptera</taxon>
        <taxon>Endopterygota</taxon>
        <taxon>Diptera</taxon>
        <taxon>Brachycera</taxon>
        <taxon>Muscomorpha</taxon>
        <taxon>Ephydroidea</taxon>
        <taxon>Drosophilidae</taxon>
        <taxon>Drosophila</taxon>
    </lineage>
</organism>
<protein>
    <submittedName>
        <fullName evidence="3">Charged multivesicular body protein 7</fullName>
    </submittedName>
</protein>
<evidence type="ECO:0000256" key="1">
    <source>
        <dbReference type="ARBA" id="ARBA00006190"/>
    </source>
</evidence>
<dbReference type="GO" id="GO:0000815">
    <property type="term" value="C:ESCRT III complex"/>
    <property type="evidence" value="ECO:0007669"/>
    <property type="project" value="TreeGrafter"/>
</dbReference>
<dbReference type="GO" id="GO:0009898">
    <property type="term" value="C:cytoplasmic side of plasma membrane"/>
    <property type="evidence" value="ECO:0007669"/>
    <property type="project" value="TreeGrafter"/>
</dbReference>
<comment type="similarity">
    <text evidence="1">Belongs to the SNF7 family.</text>
</comment>
<dbReference type="InterPro" id="IPR005024">
    <property type="entry name" value="Snf7_fam"/>
</dbReference>